<protein>
    <submittedName>
        <fullName evidence="2">Uncharacterized protein</fullName>
    </submittedName>
</protein>
<reference evidence="2 3" key="1">
    <citation type="submission" date="2018-12" db="EMBL/GenBank/DDBJ databases">
        <title>Alloscrdovia theropitheci sp. nov: a novel taxon from the feces of the bleeding-herat monkey (Theropithecus geleda).</title>
        <authorList>
            <person name="Modesto M."/>
        </authorList>
    </citation>
    <scope>NUCLEOTIDE SEQUENCE [LARGE SCALE GENOMIC DNA]</scope>
    <source>
        <strain evidence="2 3">GLDI4/2</strain>
    </source>
</reference>
<dbReference type="EMBL" id="RXLP01000019">
    <property type="protein sequence ID" value="TCD54262.1"/>
    <property type="molecule type" value="Genomic_DNA"/>
</dbReference>
<proteinExistence type="predicted"/>
<organism evidence="2 3">
    <name type="scientific">Alloscardovia theropitheci</name>
    <dbReference type="NCBI Taxonomy" id="2496842"/>
    <lineage>
        <taxon>Bacteria</taxon>
        <taxon>Bacillati</taxon>
        <taxon>Actinomycetota</taxon>
        <taxon>Actinomycetes</taxon>
        <taxon>Bifidobacteriales</taxon>
        <taxon>Bifidobacteriaceae</taxon>
        <taxon>Alloscardovia</taxon>
    </lineage>
</organism>
<comment type="caution">
    <text evidence="2">The sequence shown here is derived from an EMBL/GenBank/DDBJ whole genome shotgun (WGS) entry which is preliminary data.</text>
</comment>
<evidence type="ECO:0000313" key="3">
    <source>
        <dbReference type="Proteomes" id="UP000291289"/>
    </source>
</evidence>
<name>A0A4R0QPS7_9BIFI</name>
<feature type="region of interest" description="Disordered" evidence="1">
    <location>
        <begin position="1"/>
        <end position="20"/>
    </location>
</feature>
<gene>
    <name evidence="2" type="ORF">EJ419_04275</name>
</gene>
<sequence>MTQHMSMSDMARDGAHEAFTQAQIEHQRQLLATVYIPALRKRFDRAVHEYHKAARERIQEAHNAVVSDSRQMDKAITGKASDAIRTSVSTYAKELLNLERAVNGGE</sequence>
<dbReference type="Proteomes" id="UP000291289">
    <property type="component" value="Unassembled WGS sequence"/>
</dbReference>
<evidence type="ECO:0000256" key="1">
    <source>
        <dbReference type="SAM" id="MobiDB-lite"/>
    </source>
</evidence>
<evidence type="ECO:0000313" key="2">
    <source>
        <dbReference type="EMBL" id="TCD54262.1"/>
    </source>
</evidence>
<dbReference type="AlphaFoldDB" id="A0A4R0QPS7"/>
<dbReference type="RefSeq" id="WP_131283942.1">
    <property type="nucleotide sequence ID" value="NZ_RXLP01000019.1"/>
</dbReference>
<keyword evidence="3" id="KW-1185">Reference proteome</keyword>
<accession>A0A4R0QPS7</accession>